<feature type="chain" id="PRO_5047381986" evidence="1">
    <location>
        <begin position="25"/>
        <end position="99"/>
    </location>
</feature>
<dbReference type="EMBL" id="JBHSGK010000003">
    <property type="protein sequence ID" value="MFC4735686.1"/>
    <property type="molecule type" value="Genomic_DNA"/>
</dbReference>
<evidence type="ECO:0000256" key="1">
    <source>
        <dbReference type="SAM" id="SignalP"/>
    </source>
</evidence>
<dbReference type="Proteomes" id="UP001595896">
    <property type="component" value="Unassembled WGS sequence"/>
</dbReference>
<feature type="signal peptide" evidence="1">
    <location>
        <begin position="1"/>
        <end position="24"/>
    </location>
</feature>
<sequence>MIRHWNITGPVTSLLAAAAIFSAAGVTGEDHPVMPADGEHVVKEGESLWTVADSMSEELDMKLEETVYWLKQENELDNETIYPGQSLTVPGEWIGVASE</sequence>
<gene>
    <name evidence="3" type="ORF">ACFO4L_03710</name>
</gene>
<dbReference type="PROSITE" id="PS51782">
    <property type="entry name" value="LYSM"/>
    <property type="match status" value="1"/>
</dbReference>
<dbReference type="InterPro" id="IPR036779">
    <property type="entry name" value="LysM_dom_sf"/>
</dbReference>
<keyword evidence="4" id="KW-1185">Reference proteome</keyword>
<accession>A0ABV9NTP0</accession>
<proteinExistence type="predicted"/>
<keyword evidence="1" id="KW-0732">Signal</keyword>
<reference evidence="4" key="1">
    <citation type="journal article" date="2019" name="Int. J. Syst. Evol. Microbiol.">
        <title>The Global Catalogue of Microorganisms (GCM) 10K type strain sequencing project: providing services to taxonomists for standard genome sequencing and annotation.</title>
        <authorList>
            <consortium name="The Broad Institute Genomics Platform"/>
            <consortium name="The Broad Institute Genome Sequencing Center for Infectious Disease"/>
            <person name="Wu L."/>
            <person name="Ma J."/>
        </authorList>
    </citation>
    <scope>NUCLEOTIDE SEQUENCE [LARGE SCALE GENOMIC DNA]</scope>
    <source>
        <strain evidence="4">JCM 12165</strain>
    </source>
</reference>
<dbReference type="Pfam" id="PF01476">
    <property type="entry name" value="LysM"/>
    <property type="match status" value="1"/>
</dbReference>
<dbReference type="CDD" id="cd00118">
    <property type="entry name" value="LysM"/>
    <property type="match status" value="1"/>
</dbReference>
<name>A0ABV9NTP0_9BACI</name>
<evidence type="ECO:0000313" key="4">
    <source>
        <dbReference type="Proteomes" id="UP001595896"/>
    </source>
</evidence>
<dbReference type="RefSeq" id="WP_377908308.1">
    <property type="nucleotide sequence ID" value="NZ_JBHSGK010000003.1"/>
</dbReference>
<comment type="caution">
    <text evidence="3">The sequence shown here is derived from an EMBL/GenBank/DDBJ whole genome shotgun (WGS) entry which is preliminary data.</text>
</comment>
<dbReference type="SUPFAM" id="SSF54106">
    <property type="entry name" value="LysM domain"/>
    <property type="match status" value="1"/>
</dbReference>
<protein>
    <submittedName>
        <fullName evidence="3">LysM peptidoglycan-binding domain-containing protein</fullName>
    </submittedName>
</protein>
<dbReference type="InterPro" id="IPR018392">
    <property type="entry name" value="LysM"/>
</dbReference>
<feature type="domain" description="LysM" evidence="2">
    <location>
        <begin position="38"/>
        <end position="89"/>
    </location>
</feature>
<dbReference type="Gene3D" id="3.10.350.10">
    <property type="entry name" value="LysM domain"/>
    <property type="match status" value="1"/>
</dbReference>
<organism evidence="3 4">
    <name type="scientific">Bacillus daqingensis</name>
    <dbReference type="NCBI Taxonomy" id="872396"/>
    <lineage>
        <taxon>Bacteria</taxon>
        <taxon>Bacillati</taxon>
        <taxon>Bacillota</taxon>
        <taxon>Bacilli</taxon>
        <taxon>Bacillales</taxon>
        <taxon>Bacillaceae</taxon>
        <taxon>Bacillus</taxon>
    </lineage>
</organism>
<evidence type="ECO:0000259" key="2">
    <source>
        <dbReference type="PROSITE" id="PS51782"/>
    </source>
</evidence>
<evidence type="ECO:0000313" key="3">
    <source>
        <dbReference type="EMBL" id="MFC4735686.1"/>
    </source>
</evidence>